<comment type="caution">
    <text evidence="1">The sequence shown here is derived from an EMBL/GenBank/DDBJ whole genome shotgun (WGS) entry which is preliminary data.</text>
</comment>
<proteinExistence type="predicted"/>
<evidence type="ECO:0000313" key="2">
    <source>
        <dbReference type="Proteomes" id="UP000696294"/>
    </source>
</evidence>
<accession>A0ABX1BQE3</accession>
<dbReference type="RefSeq" id="WP_168021954.1">
    <property type="nucleotide sequence ID" value="NZ_JAATEP010000100.1"/>
</dbReference>
<name>A0ABX1BQE3_9ACTN</name>
<evidence type="ECO:0000313" key="1">
    <source>
        <dbReference type="EMBL" id="NJP98645.1"/>
    </source>
</evidence>
<dbReference type="Proteomes" id="UP000696294">
    <property type="component" value="Unassembled WGS sequence"/>
</dbReference>
<dbReference type="EMBL" id="JAATEP010000100">
    <property type="protein sequence ID" value="NJP98645.1"/>
    <property type="molecule type" value="Genomic_DNA"/>
</dbReference>
<gene>
    <name evidence="1" type="ORF">HCN51_56085</name>
</gene>
<reference evidence="1 2" key="1">
    <citation type="submission" date="2020-03" db="EMBL/GenBank/DDBJ databases">
        <title>WGS of actinomycetes isolated from Thailand.</title>
        <authorList>
            <person name="Thawai C."/>
        </authorList>
    </citation>
    <scope>NUCLEOTIDE SEQUENCE [LARGE SCALE GENOMIC DNA]</scope>
    <source>
        <strain evidence="1 2">FMUSA5-5</strain>
    </source>
</reference>
<protein>
    <submittedName>
        <fullName evidence="1">Uncharacterized protein</fullName>
    </submittedName>
</protein>
<sequence length="292" mass="32914">MIEAGGVGRGATAVWRAERFVETQDFADWLINASVDHPAERTIRPPGWTTRLPAHWHGRQAAAPIPEPYAQWVAEGRLLAVPYQERHVMWPLIPAPGRPGCAPVPGIEPVVRAASKVRPDQRLAFIEALLISWSDGEESFWIGDEYAEFDMRLPLSVDKAHKFGLCDAAAKQRAMTDARAATLRTMTDIIRSIPSSEPELRRRLKLARGNARQFGRIARDARNVWGRRLTFTVTRPWWYWPGGSVADALTTGHRPDLVQYLAGRAFKHSRLILELVMRTVWDDAFDHSNDGV</sequence>
<organism evidence="1 2">
    <name type="scientific">Nonomuraea composti</name>
    <dbReference type="NCBI Taxonomy" id="2720023"/>
    <lineage>
        <taxon>Bacteria</taxon>
        <taxon>Bacillati</taxon>
        <taxon>Actinomycetota</taxon>
        <taxon>Actinomycetes</taxon>
        <taxon>Streptosporangiales</taxon>
        <taxon>Streptosporangiaceae</taxon>
        <taxon>Nonomuraea</taxon>
    </lineage>
</organism>
<keyword evidence="2" id="KW-1185">Reference proteome</keyword>